<evidence type="ECO:0000313" key="2">
    <source>
        <dbReference type="Proteomes" id="UP000324800"/>
    </source>
</evidence>
<comment type="caution">
    <text evidence="1">The sequence shown here is derived from an EMBL/GenBank/DDBJ whole genome shotgun (WGS) entry which is preliminary data.</text>
</comment>
<reference evidence="1 2" key="1">
    <citation type="submission" date="2019-03" db="EMBL/GenBank/DDBJ databases">
        <title>Single cell metagenomics reveals metabolic interactions within the superorganism composed of flagellate Streblomastix strix and complex community of Bacteroidetes bacteria on its surface.</title>
        <authorList>
            <person name="Treitli S.C."/>
            <person name="Kolisko M."/>
            <person name="Husnik F."/>
            <person name="Keeling P."/>
            <person name="Hampl V."/>
        </authorList>
    </citation>
    <scope>NUCLEOTIDE SEQUENCE [LARGE SCALE GENOMIC DNA]</scope>
    <source>
        <strain evidence="1">ST1C</strain>
    </source>
</reference>
<name>A0A5J4X2F6_9EUKA</name>
<organism evidence="1 2">
    <name type="scientific">Streblomastix strix</name>
    <dbReference type="NCBI Taxonomy" id="222440"/>
    <lineage>
        <taxon>Eukaryota</taxon>
        <taxon>Metamonada</taxon>
        <taxon>Preaxostyla</taxon>
        <taxon>Oxymonadida</taxon>
        <taxon>Streblomastigidae</taxon>
        <taxon>Streblomastix</taxon>
    </lineage>
</organism>
<evidence type="ECO:0000313" key="1">
    <source>
        <dbReference type="EMBL" id="KAA6401424.1"/>
    </source>
</evidence>
<dbReference type="EMBL" id="SNRW01000390">
    <property type="protein sequence ID" value="KAA6401424.1"/>
    <property type="molecule type" value="Genomic_DNA"/>
</dbReference>
<feature type="non-terminal residue" evidence="1">
    <location>
        <position position="82"/>
    </location>
</feature>
<sequence>MIDPNTVGRDITEVLNPGRIRYKPYKTTALSKYRTPMEVEQDSVSNKQVTYRIMLPDENHVQNHAPTILYSRKSINEFKQYV</sequence>
<protein>
    <submittedName>
        <fullName evidence="1">Uncharacterized protein</fullName>
    </submittedName>
</protein>
<dbReference type="Proteomes" id="UP000324800">
    <property type="component" value="Unassembled WGS sequence"/>
</dbReference>
<accession>A0A5J4X2F6</accession>
<dbReference type="AlphaFoldDB" id="A0A5J4X2F6"/>
<proteinExistence type="predicted"/>
<gene>
    <name evidence="1" type="ORF">EZS28_003043</name>
</gene>